<organism evidence="1 2">
    <name type="scientific">Parasponia andersonii</name>
    <name type="common">Sponia andersonii</name>
    <dbReference type="NCBI Taxonomy" id="3476"/>
    <lineage>
        <taxon>Eukaryota</taxon>
        <taxon>Viridiplantae</taxon>
        <taxon>Streptophyta</taxon>
        <taxon>Embryophyta</taxon>
        <taxon>Tracheophyta</taxon>
        <taxon>Spermatophyta</taxon>
        <taxon>Magnoliopsida</taxon>
        <taxon>eudicotyledons</taxon>
        <taxon>Gunneridae</taxon>
        <taxon>Pentapetalae</taxon>
        <taxon>rosids</taxon>
        <taxon>fabids</taxon>
        <taxon>Rosales</taxon>
        <taxon>Cannabaceae</taxon>
        <taxon>Parasponia</taxon>
    </lineage>
</organism>
<gene>
    <name evidence="1" type="ORF">PanWU01x14_099430</name>
</gene>
<proteinExistence type="predicted"/>
<keyword evidence="2" id="KW-1185">Reference proteome</keyword>
<accession>A0A2P5D3S3</accession>
<comment type="caution">
    <text evidence="1">The sequence shown here is derived from an EMBL/GenBank/DDBJ whole genome shotgun (WGS) entry which is preliminary data.</text>
</comment>
<reference evidence="2" key="1">
    <citation type="submission" date="2016-06" db="EMBL/GenBank/DDBJ databases">
        <title>Parallel loss of symbiosis genes in relatives of nitrogen-fixing non-legume Parasponia.</title>
        <authorList>
            <person name="Van Velzen R."/>
            <person name="Holmer R."/>
            <person name="Bu F."/>
            <person name="Rutten L."/>
            <person name="Van Zeijl A."/>
            <person name="Liu W."/>
            <person name="Santuari L."/>
            <person name="Cao Q."/>
            <person name="Sharma T."/>
            <person name="Shen D."/>
            <person name="Roswanjaya Y."/>
            <person name="Wardhani T."/>
            <person name="Kalhor M.S."/>
            <person name="Jansen J."/>
            <person name="Van den Hoogen J."/>
            <person name="Gungor B."/>
            <person name="Hartog M."/>
            <person name="Hontelez J."/>
            <person name="Verver J."/>
            <person name="Yang W.-C."/>
            <person name="Schijlen E."/>
            <person name="Repin R."/>
            <person name="Schilthuizen M."/>
            <person name="Schranz E."/>
            <person name="Heidstra R."/>
            <person name="Miyata K."/>
            <person name="Fedorova E."/>
            <person name="Kohlen W."/>
            <person name="Bisseling T."/>
            <person name="Smit S."/>
            <person name="Geurts R."/>
        </authorList>
    </citation>
    <scope>NUCLEOTIDE SEQUENCE [LARGE SCALE GENOMIC DNA]</scope>
    <source>
        <strain evidence="2">cv. WU1-14</strain>
    </source>
</reference>
<dbReference type="Proteomes" id="UP000237105">
    <property type="component" value="Unassembled WGS sequence"/>
</dbReference>
<dbReference type="AlphaFoldDB" id="A0A2P5D3S3"/>
<evidence type="ECO:0000313" key="2">
    <source>
        <dbReference type="Proteomes" id="UP000237105"/>
    </source>
</evidence>
<protein>
    <submittedName>
        <fullName evidence="1">Uncharacterized protein</fullName>
    </submittedName>
</protein>
<sequence length="92" mass="10516">MVTKGHLWDVELISLEKEAVLDVIITSRFMVHTFVPNGVKISFTSIEFRKNLEIKDFSKKNNQKGTIVVEGISNLILLLRLVTKDKGEMLEE</sequence>
<name>A0A2P5D3S3_PARAD</name>
<evidence type="ECO:0000313" key="1">
    <source>
        <dbReference type="EMBL" id="PON67946.1"/>
    </source>
</evidence>
<dbReference type="EMBL" id="JXTB01000067">
    <property type="protein sequence ID" value="PON67946.1"/>
    <property type="molecule type" value="Genomic_DNA"/>
</dbReference>